<name>A0A212LGJ0_9HYPH</name>
<evidence type="ECO:0000313" key="4">
    <source>
        <dbReference type="EMBL" id="SCM76676.1"/>
    </source>
</evidence>
<evidence type="ECO:0000256" key="1">
    <source>
        <dbReference type="ARBA" id="ARBA00022679"/>
    </source>
</evidence>
<sequence length="170" mass="18387">MAPPLRVVPATPQLLAPLPSWFPTPEALAQWGGSGLRFPLDATQIAAMLAETLTEPPLRLAFAGLAGAETAAHAQVALDWTDGIARLARFAVAPHYRGRGLARPFLAEVFARLDAAGDFPRLELNVYTFNAPAIALYESLGFVREGVRRSSVKVGDARWDTAIYAIVREH</sequence>
<dbReference type="CDD" id="cd04301">
    <property type="entry name" value="NAT_SF"/>
    <property type="match status" value="1"/>
</dbReference>
<organism evidence="4">
    <name type="scientific">uncultured Pleomorphomonas sp</name>
    <dbReference type="NCBI Taxonomy" id="442121"/>
    <lineage>
        <taxon>Bacteria</taxon>
        <taxon>Pseudomonadati</taxon>
        <taxon>Pseudomonadota</taxon>
        <taxon>Alphaproteobacteria</taxon>
        <taxon>Hyphomicrobiales</taxon>
        <taxon>Pleomorphomonadaceae</taxon>
        <taxon>Pleomorphomonas</taxon>
        <taxon>environmental samples</taxon>
    </lineage>
</organism>
<dbReference type="RefSeq" id="WP_288196779.1">
    <property type="nucleotide sequence ID" value="NZ_LT608334.1"/>
</dbReference>
<dbReference type="Pfam" id="PF00583">
    <property type="entry name" value="Acetyltransf_1"/>
    <property type="match status" value="1"/>
</dbReference>
<gene>
    <name evidence="4" type="ORF">KL86PLE_40481</name>
</gene>
<dbReference type="AlphaFoldDB" id="A0A212LGJ0"/>
<evidence type="ECO:0000256" key="2">
    <source>
        <dbReference type="ARBA" id="ARBA00023315"/>
    </source>
</evidence>
<dbReference type="PROSITE" id="PS51186">
    <property type="entry name" value="GNAT"/>
    <property type="match status" value="1"/>
</dbReference>
<dbReference type="GO" id="GO:0016747">
    <property type="term" value="F:acyltransferase activity, transferring groups other than amino-acyl groups"/>
    <property type="evidence" value="ECO:0007669"/>
    <property type="project" value="InterPro"/>
</dbReference>
<dbReference type="PANTHER" id="PTHR43420">
    <property type="entry name" value="ACETYLTRANSFERASE"/>
    <property type="match status" value="1"/>
</dbReference>
<dbReference type="PANTHER" id="PTHR43420:SF44">
    <property type="entry name" value="ACETYLTRANSFERASE YPEA"/>
    <property type="match status" value="1"/>
</dbReference>
<dbReference type="Gene3D" id="3.40.630.30">
    <property type="match status" value="1"/>
</dbReference>
<dbReference type="EMBL" id="FMJD01000008">
    <property type="protein sequence ID" value="SCM76676.1"/>
    <property type="molecule type" value="Genomic_DNA"/>
</dbReference>
<feature type="domain" description="N-acetyltransferase" evidence="3">
    <location>
        <begin position="5"/>
        <end position="170"/>
    </location>
</feature>
<evidence type="ECO:0000259" key="3">
    <source>
        <dbReference type="PROSITE" id="PS51186"/>
    </source>
</evidence>
<keyword evidence="2" id="KW-0012">Acyltransferase</keyword>
<reference evidence="4" key="1">
    <citation type="submission" date="2016-08" db="EMBL/GenBank/DDBJ databases">
        <authorList>
            <person name="Seilhamer J.J."/>
        </authorList>
    </citation>
    <scope>NUCLEOTIDE SEQUENCE</scope>
    <source>
        <strain evidence="4">86</strain>
    </source>
</reference>
<proteinExistence type="predicted"/>
<dbReference type="InterPro" id="IPR000182">
    <property type="entry name" value="GNAT_dom"/>
</dbReference>
<protein>
    <recommendedName>
        <fullName evidence="3">N-acetyltransferase domain-containing protein</fullName>
    </recommendedName>
</protein>
<dbReference type="InterPro" id="IPR050680">
    <property type="entry name" value="YpeA/RimI_acetyltransf"/>
</dbReference>
<keyword evidence="1" id="KW-0808">Transferase</keyword>
<dbReference type="InterPro" id="IPR016181">
    <property type="entry name" value="Acyl_CoA_acyltransferase"/>
</dbReference>
<dbReference type="SUPFAM" id="SSF55729">
    <property type="entry name" value="Acyl-CoA N-acyltransferases (Nat)"/>
    <property type="match status" value="1"/>
</dbReference>
<accession>A0A212LGJ0</accession>